<accession>A0A1R4EGL5</accession>
<dbReference type="EC" id="4.2.2.29" evidence="7"/>
<evidence type="ECO:0000256" key="1">
    <source>
        <dbReference type="ARBA" id="ARBA00022475"/>
    </source>
</evidence>
<dbReference type="STRING" id="1945520.A1019T_01609"/>
<dbReference type="HAMAP" id="MF_02065">
    <property type="entry name" value="MltG"/>
    <property type="match status" value="1"/>
</dbReference>
<dbReference type="NCBIfam" id="TIGR00247">
    <property type="entry name" value="endolytic transglycosylase MltG"/>
    <property type="match status" value="1"/>
</dbReference>
<proteinExistence type="inferred from homology"/>
<dbReference type="FunFam" id="3.30.160.60:FF:000242">
    <property type="entry name" value="Endolytic murein transglycosylase"/>
    <property type="match status" value="1"/>
</dbReference>
<feature type="region of interest" description="Disordered" evidence="8">
    <location>
        <begin position="1"/>
        <end position="46"/>
    </location>
</feature>
<dbReference type="Proteomes" id="UP000188169">
    <property type="component" value="Unassembled WGS sequence"/>
</dbReference>
<dbReference type="PANTHER" id="PTHR30518">
    <property type="entry name" value="ENDOLYTIC MUREIN TRANSGLYCOSYLASE"/>
    <property type="match status" value="1"/>
</dbReference>
<evidence type="ECO:0000256" key="4">
    <source>
        <dbReference type="ARBA" id="ARBA00023136"/>
    </source>
</evidence>
<reference evidence="10" key="1">
    <citation type="submission" date="2017-02" db="EMBL/GenBank/DDBJ databases">
        <authorList>
            <person name="Mornico D."/>
        </authorList>
    </citation>
    <scope>NUCLEOTIDE SEQUENCE [LARGE SCALE GENOMIC DNA]</scope>
</reference>
<comment type="catalytic activity">
    <reaction evidence="7">
        <text>a peptidoglycan chain = a peptidoglycan chain with N-acetyl-1,6-anhydromuramyl-[peptide] at the reducing end + a peptidoglycan chain with N-acetylglucosamine at the non-reducing end.</text>
        <dbReference type="EC" id="4.2.2.29"/>
    </reaction>
</comment>
<dbReference type="Gene3D" id="3.30.160.60">
    <property type="entry name" value="Classic Zinc Finger"/>
    <property type="match status" value="1"/>
</dbReference>
<dbReference type="RefSeq" id="WP_077449019.1">
    <property type="nucleotide sequence ID" value="NZ_FUGD01000091.1"/>
</dbReference>
<dbReference type="OrthoDB" id="9814591at2"/>
<dbReference type="GO" id="GO:0008932">
    <property type="term" value="F:lytic endotransglycosylase activity"/>
    <property type="evidence" value="ECO:0007669"/>
    <property type="project" value="UniProtKB-UniRule"/>
</dbReference>
<keyword evidence="1 7" id="KW-1003">Cell membrane</keyword>
<dbReference type="EMBL" id="FUGD01000091">
    <property type="protein sequence ID" value="SJM37628.1"/>
    <property type="molecule type" value="Genomic_DNA"/>
</dbReference>
<evidence type="ECO:0000256" key="7">
    <source>
        <dbReference type="HAMAP-Rule" id="MF_02065"/>
    </source>
</evidence>
<dbReference type="InterPro" id="IPR003770">
    <property type="entry name" value="MLTG-like"/>
</dbReference>
<keyword evidence="3 7" id="KW-1133">Transmembrane helix</keyword>
<name>A0A1R4EGL5_9GAMM</name>
<evidence type="ECO:0000256" key="5">
    <source>
        <dbReference type="ARBA" id="ARBA00023239"/>
    </source>
</evidence>
<dbReference type="CDD" id="cd08010">
    <property type="entry name" value="MltG_like"/>
    <property type="match status" value="1"/>
</dbReference>
<dbReference type="AlphaFoldDB" id="A0A1R4EGL5"/>
<comment type="similarity">
    <text evidence="7">Belongs to the transglycosylase MltG family.</text>
</comment>
<feature type="transmembrane region" description="Helical" evidence="7">
    <location>
        <begin position="51"/>
        <end position="70"/>
    </location>
</feature>
<evidence type="ECO:0000313" key="10">
    <source>
        <dbReference type="Proteomes" id="UP000188169"/>
    </source>
</evidence>
<comment type="function">
    <text evidence="7">Functions as a peptidoglycan terminase that cleaves nascent peptidoglycan strands endolytically to terminate their elongation.</text>
</comment>
<evidence type="ECO:0000256" key="3">
    <source>
        <dbReference type="ARBA" id="ARBA00022989"/>
    </source>
</evidence>
<keyword evidence="10" id="KW-1185">Reference proteome</keyword>
<evidence type="ECO:0000256" key="2">
    <source>
        <dbReference type="ARBA" id="ARBA00022692"/>
    </source>
</evidence>
<evidence type="ECO:0000313" key="9">
    <source>
        <dbReference type="EMBL" id="SJM37628.1"/>
    </source>
</evidence>
<organism evidence="9 10">
    <name type="scientific">Psychrobacter pasteurii</name>
    <dbReference type="NCBI Taxonomy" id="1945520"/>
    <lineage>
        <taxon>Bacteria</taxon>
        <taxon>Pseudomonadati</taxon>
        <taxon>Pseudomonadota</taxon>
        <taxon>Gammaproteobacteria</taxon>
        <taxon>Moraxellales</taxon>
        <taxon>Moraxellaceae</taxon>
        <taxon>Psychrobacter</taxon>
    </lineage>
</organism>
<evidence type="ECO:0000256" key="8">
    <source>
        <dbReference type="SAM" id="MobiDB-lite"/>
    </source>
</evidence>
<evidence type="ECO:0000256" key="6">
    <source>
        <dbReference type="ARBA" id="ARBA00023316"/>
    </source>
</evidence>
<feature type="compositionally biased region" description="Low complexity" evidence="8">
    <location>
        <begin position="1"/>
        <end position="15"/>
    </location>
</feature>
<keyword evidence="7" id="KW-0997">Cell inner membrane</keyword>
<protein>
    <recommendedName>
        <fullName evidence="7">Endolytic murein transglycosylase</fullName>
        <ecNumber evidence="7">4.2.2.29</ecNumber>
    </recommendedName>
    <alternativeName>
        <fullName evidence="7">Peptidoglycan lytic transglycosylase</fullName>
    </alternativeName>
    <alternativeName>
        <fullName evidence="7">Peptidoglycan polymerization terminase</fullName>
    </alternativeName>
</protein>
<dbReference type="Pfam" id="PF02618">
    <property type="entry name" value="YceG"/>
    <property type="match status" value="1"/>
</dbReference>
<dbReference type="PANTHER" id="PTHR30518:SF2">
    <property type="entry name" value="ENDOLYTIC MUREIN TRANSGLYCOSYLASE"/>
    <property type="match status" value="1"/>
</dbReference>
<keyword evidence="5 7" id="KW-0456">Lyase</keyword>
<keyword evidence="2 7" id="KW-0812">Transmembrane</keyword>
<sequence>MSDSNSKNPSNNPNNQTTTEAETVQPTDVSLVCDDPSRHKKQPQKPTSKRGYQLLLVFGLILLFLLAMAYQTLFGHSKQEAGELVVEEGQSYYGFLPQFQRDVPMFSASLAKFYIKSTVDAPLHAGTYEVPANASFKQLMDAFKEGQKVDMVSIQIIEGKTAADLYKVIANAEGVELEVLESNGKPKANFKQLLGIDAFTPEGEFVSNLEGWFTPDTYHYARGVTDKQILNDLYKRQQQALDEAWENRAADLPYKTPYEALIMASIIEKETSVASERELVSAVFVNRLNIGMRLQTDPTIIYGMGERYDGNIRRTDINEKTAYNTYQIDGLPPTPIALPSRESIEAAMHPADTDVLYFVATGTGGHKFTKTLADHNRAVQEYLKVMREKKNSQ</sequence>
<keyword evidence="4 7" id="KW-0472">Membrane</keyword>
<dbReference type="GO" id="GO:0071555">
    <property type="term" value="P:cell wall organization"/>
    <property type="evidence" value="ECO:0007669"/>
    <property type="project" value="UniProtKB-KW"/>
</dbReference>
<dbReference type="GO" id="GO:0005886">
    <property type="term" value="C:plasma membrane"/>
    <property type="evidence" value="ECO:0007669"/>
    <property type="project" value="UniProtKB-SubCell"/>
</dbReference>
<feature type="site" description="Important for catalytic activity" evidence="7">
    <location>
        <position position="270"/>
    </location>
</feature>
<feature type="compositionally biased region" description="Polar residues" evidence="8">
    <location>
        <begin position="16"/>
        <end position="28"/>
    </location>
</feature>
<comment type="subcellular location">
    <subcellularLocation>
        <location evidence="7">Cell inner membrane</location>
        <topology evidence="7">Single-pass membrane protein</topology>
    </subcellularLocation>
</comment>
<gene>
    <name evidence="7" type="primary">mltG</name>
    <name evidence="9" type="ORF">A1019T_01609</name>
</gene>
<keyword evidence="6 7" id="KW-0961">Cell wall biogenesis/degradation</keyword>
<dbReference type="GO" id="GO:0009252">
    <property type="term" value="P:peptidoglycan biosynthetic process"/>
    <property type="evidence" value="ECO:0007669"/>
    <property type="project" value="UniProtKB-UniRule"/>
</dbReference>